<dbReference type="Proteomes" id="UP000613266">
    <property type="component" value="Unassembled WGS sequence"/>
</dbReference>
<keyword evidence="3" id="KW-1185">Reference proteome</keyword>
<reference evidence="2" key="1">
    <citation type="submission" date="2020-12" db="EMBL/GenBank/DDBJ databases">
        <title>The genome sequence of Inhella sp. 1Y17.</title>
        <authorList>
            <person name="Liu Y."/>
        </authorList>
    </citation>
    <scope>NUCLEOTIDE SEQUENCE</scope>
    <source>
        <strain evidence="2">1Y17</strain>
    </source>
</reference>
<dbReference type="GO" id="GO:0016787">
    <property type="term" value="F:hydrolase activity"/>
    <property type="evidence" value="ECO:0007669"/>
    <property type="project" value="UniProtKB-KW"/>
</dbReference>
<evidence type="ECO:0000313" key="3">
    <source>
        <dbReference type="Proteomes" id="UP000613266"/>
    </source>
</evidence>
<dbReference type="InterPro" id="IPR000073">
    <property type="entry name" value="AB_hydrolase_1"/>
</dbReference>
<evidence type="ECO:0000313" key="2">
    <source>
        <dbReference type="EMBL" id="MBH9575491.1"/>
    </source>
</evidence>
<feature type="domain" description="AB hydrolase-1" evidence="1">
    <location>
        <begin position="4"/>
        <end position="255"/>
    </location>
</feature>
<dbReference type="EMBL" id="JAEDAK010000001">
    <property type="protein sequence ID" value="MBH9575491.1"/>
    <property type="molecule type" value="Genomic_DNA"/>
</dbReference>
<keyword evidence="2" id="KW-0378">Hydrolase</keyword>
<gene>
    <name evidence="2" type="ORF">I7X39_01110</name>
</gene>
<proteinExistence type="predicted"/>
<organism evidence="2 3">
    <name type="scientific">Inhella proteolytica</name>
    <dbReference type="NCBI Taxonomy" id="2795029"/>
    <lineage>
        <taxon>Bacteria</taxon>
        <taxon>Pseudomonadati</taxon>
        <taxon>Pseudomonadota</taxon>
        <taxon>Betaproteobacteria</taxon>
        <taxon>Burkholderiales</taxon>
        <taxon>Sphaerotilaceae</taxon>
        <taxon>Inhella</taxon>
    </lineage>
</organism>
<dbReference type="Gene3D" id="3.40.50.1820">
    <property type="entry name" value="alpha/beta hydrolase"/>
    <property type="match status" value="1"/>
</dbReference>
<protein>
    <submittedName>
        <fullName evidence="2">Alpha/beta fold hydrolase</fullName>
    </submittedName>
</protein>
<dbReference type="InterPro" id="IPR029058">
    <property type="entry name" value="AB_hydrolase_fold"/>
</dbReference>
<evidence type="ECO:0000259" key="1">
    <source>
        <dbReference type="Pfam" id="PF12697"/>
    </source>
</evidence>
<dbReference type="AlphaFoldDB" id="A0A931NEX5"/>
<dbReference type="RefSeq" id="WP_198109105.1">
    <property type="nucleotide sequence ID" value="NZ_JAEDAK010000001.1"/>
</dbReference>
<accession>A0A931NEX5</accession>
<dbReference type="SUPFAM" id="SSF53474">
    <property type="entry name" value="alpha/beta-Hydrolases"/>
    <property type="match status" value="1"/>
</dbReference>
<sequence>MSTLVFSHANSYPAGCYRLIFDAWRAAGHQVHALEKYGHDPQHPVSSNWPHLVSQLLRYVDEVVQPREPVYLVGHSLGGLLSLMAAARRPQQVRGVLMLDSPYIRGWRAGFVAFGKLSGRIHRQPPASIAQERRQHWPDRATLEAHFRSKALFQAWDLRVLQDYLDCGFEPDPERGGLRLAFRREVEAAVYATLPHALTRATRGLCVPRAFIAGTHSREMRMGGIEATRRFVGPLYREIEGSHLFPFEHPEATAALALQLLKELAERPQTAG</sequence>
<comment type="caution">
    <text evidence="2">The sequence shown here is derived from an EMBL/GenBank/DDBJ whole genome shotgun (WGS) entry which is preliminary data.</text>
</comment>
<name>A0A931NEX5_9BURK</name>
<dbReference type="Pfam" id="PF12697">
    <property type="entry name" value="Abhydrolase_6"/>
    <property type="match status" value="1"/>
</dbReference>